<evidence type="ECO:0000313" key="2">
    <source>
        <dbReference type="Proteomes" id="UP000186817"/>
    </source>
</evidence>
<protein>
    <submittedName>
        <fullName evidence="1">Uncharacterized protein</fullName>
    </submittedName>
</protein>
<comment type="caution">
    <text evidence="1">The sequence shown here is derived from an EMBL/GenBank/DDBJ whole genome shotgun (WGS) entry which is preliminary data.</text>
</comment>
<dbReference type="EMBL" id="LSRX01009293">
    <property type="protein sequence ID" value="OLP25658.1"/>
    <property type="molecule type" value="Genomic_DNA"/>
</dbReference>
<name>A0A1Q8ZJU0_SYMMI</name>
<reference evidence="1 2" key="1">
    <citation type="submission" date="2016-02" db="EMBL/GenBank/DDBJ databases">
        <title>Genome analysis of coral dinoflagellate symbionts highlights evolutionary adaptations to a symbiotic lifestyle.</title>
        <authorList>
            <person name="Aranda M."/>
            <person name="Li Y."/>
            <person name="Liew Y.J."/>
            <person name="Baumgarten S."/>
            <person name="Simakov O."/>
            <person name="Wilson M."/>
            <person name="Piel J."/>
            <person name="Ashoor H."/>
            <person name="Bougouffa S."/>
            <person name="Bajic V.B."/>
            <person name="Ryu T."/>
            <person name="Ravasi T."/>
            <person name="Bayer T."/>
            <person name="Micklem G."/>
            <person name="Kim H."/>
            <person name="Bhak J."/>
            <person name="Lajeunesse T.C."/>
            <person name="Voolstra C.R."/>
        </authorList>
    </citation>
    <scope>NUCLEOTIDE SEQUENCE [LARGE SCALE GENOMIC DNA]</scope>
    <source>
        <strain evidence="1 2">CCMP2467</strain>
    </source>
</reference>
<dbReference type="AlphaFoldDB" id="A0A1Q8ZJU0"/>
<accession>A0A1Q8ZJU0</accession>
<gene>
    <name evidence="1" type="ORF">AK812_SmicGene48930</name>
</gene>
<organism evidence="1 2">
    <name type="scientific">Symbiodinium microadriaticum</name>
    <name type="common">Dinoflagellate</name>
    <name type="synonym">Zooxanthella microadriatica</name>
    <dbReference type="NCBI Taxonomy" id="2951"/>
    <lineage>
        <taxon>Eukaryota</taxon>
        <taxon>Sar</taxon>
        <taxon>Alveolata</taxon>
        <taxon>Dinophyceae</taxon>
        <taxon>Suessiales</taxon>
        <taxon>Symbiodiniaceae</taxon>
        <taxon>Symbiodinium</taxon>
    </lineage>
</organism>
<evidence type="ECO:0000313" key="1">
    <source>
        <dbReference type="EMBL" id="OLP25658.1"/>
    </source>
</evidence>
<sequence>EPGHCSLWLCADAPVLENIRLRREAQMIPMP</sequence>
<feature type="non-terminal residue" evidence="1">
    <location>
        <position position="1"/>
    </location>
</feature>
<dbReference type="Proteomes" id="UP000186817">
    <property type="component" value="Unassembled WGS sequence"/>
</dbReference>
<keyword evidence="2" id="KW-1185">Reference proteome</keyword>
<proteinExistence type="predicted"/>